<dbReference type="PANTHER" id="PTHR11070:SF2">
    <property type="entry name" value="ATP-DEPENDENT DNA HELICASE SRS2"/>
    <property type="match status" value="1"/>
</dbReference>
<proteinExistence type="predicted"/>
<dbReference type="GO" id="GO:0003677">
    <property type="term" value="F:DNA binding"/>
    <property type="evidence" value="ECO:0007669"/>
    <property type="project" value="InterPro"/>
</dbReference>
<dbReference type="PANTHER" id="PTHR11070">
    <property type="entry name" value="UVRD / RECB / PCRA DNA HELICASE FAMILY MEMBER"/>
    <property type="match status" value="1"/>
</dbReference>
<dbReference type="GO" id="GO:0016787">
    <property type="term" value="F:hydrolase activity"/>
    <property type="evidence" value="ECO:0007669"/>
    <property type="project" value="UniProtKB-UniRule"/>
</dbReference>
<dbReference type="Pfam" id="PF13361">
    <property type="entry name" value="UvrD_C"/>
    <property type="match status" value="1"/>
</dbReference>
<keyword evidence="1 10" id="KW-0547">Nucleotide-binding</keyword>
<feature type="domain" description="UvrD-like helicase C-terminal" evidence="12">
    <location>
        <begin position="289"/>
        <end position="545"/>
    </location>
</feature>
<evidence type="ECO:0000256" key="5">
    <source>
        <dbReference type="ARBA" id="ARBA00023235"/>
    </source>
</evidence>
<feature type="domain" description="UvrD-like helicase ATP-binding" evidence="11">
    <location>
        <begin position="14"/>
        <end position="288"/>
    </location>
</feature>
<dbReference type="CDD" id="cd17932">
    <property type="entry name" value="DEXQc_UvrD"/>
    <property type="match status" value="1"/>
</dbReference>
<evidence type="ECO:0000256" key="7">
    <source>
        <dbReference type="ARBA" id="ARBA00034808"/>
    </source>
</evidence>
<evidence type="ECO:0000259" key="11">
    <source>
        <dbReference type="PROSITE" id="PS51198"/>
    </source>
</evidence>
<dbReference type="Gene3D" id="3.40.50.300">
    <property type="entry name" value="P-loop containing nucleotide triphosphate hydrolases"/>
    <property type="match status" value="3"/>
</dbReference>
<comment type="caution">
    <text evidence="13">The sequence shown here is derived from an EMBL/GenBank/DDBJ whole genome shotgun (WGS) entry which is preliminary data.</text>
</comment>
<comment type="catalytic activity">
    <reaction evidence="9">
        <text>ATP + H2O = ADP + phosphate + H(+)</text>
        <dbReference type="Rhea" id="RHEA:13065"/>
        <dbReference type="ChEBI" id="CHEBI:15377"/>
        <dbReference type="ChEBI" id="CHEBI:15378"/>
        <dbReference type="ChEBI" id="CHEBI:30616"/>
        <dbReference type="ChEBI" id="CHEBI:43474"/>
        <dbReference type="ChEBI" id="CHEBI:456216"/>
        <dbReference type="EC" id="5.6.2.4"/>
    </reaction>
</comment>
<evidence type="ECO:0000256" key="2">
    <source>
        <dbReference type="ARBA" id="ARBA00022801"/>
    </source>
</evidence>
<keyword evidence="2 10" id="KW-0378">Hydrolase</keyword>
<dbReference type="Gene3D" id="1.10.486.10">
    <property type="entry name" value="PCRA, domain 4"/>
    <property type="match status" value="1"/>
</dbReference>
<dbReference type="EMBL" id="WISP01000027">
    <property type="protein sequence ID" value="MQW02800.1"/>
    <property type="molecule type" value="Genomic_DNA"/>
</dbReference>
<keyword evidence="3 10" id="KW-0347">Helicase</keyword>
<feature type="binding site" evidence="10">
    <location>
        <begin position="35"/>
        <end position="42"/>
    </location>
    <ligand>
        <name>ATP</name>
        <dbReference type="ChEBI" id="CHEBI:30616"/>
    </ligand>
</feature>
<accession>A0A6A7ZIW2</accession>
<dbReference type="GO" id="GO:0000725">
    <property type="term" value="P:recombinational repair"/>
    <property type="evidence" value="ECO:0007669"/>
    <property type="project" value="TreeGrafter"/>
</dbReference>
<organism evidence="13">
    <name type="scientific">Rhizobium meliloti</name>
    <name type="common">Ensifer meliloti</name>
    <name type="synonym">Sinorhizobium meliloti</name>
    <dbReference type="NCBI Taxonomy" id="382"/>
    <lineage>
        <taxon>Bacteria</taxon>
        <taxon>Pseudomonadati</taxon>
        <taxon>Pseudomonadota</taxon>
        <taxon>Alphaproteobacteria</taxon>
        <taxon>Hyphomicrobiales</taxon>
        <taxon>Rhizobiaceae</taxon>
        <taxon>Sinorhizobium/Ensifer group</taxon>
        <taxon>Sinorhizobium</taxon>
    </lineage>
</organism>
<evidence type="ECO:0000313" key="13">
    <source>
        <dbReference type="EMBL" id="MQW02800.1"/>
    </source>
</evidence>
<evidence type="ECO:0000256" key="10">
    <source>
        <dbReference type="PROSITE-ProRule" id="PRU00560"/>
    </source>
</evidence>
<dbReference type="GO" id="GO:0043138">
    <property type="term" value="F:3'-5' DNA helicase activity"/>
    <property type="evidence" value="ECO:0007669"/>
    <property type="project" value="UniProtKB-EC"/>
</dbReference>
<keyword evidence="5" id="KW-0413">Isomerase</keyword>
<evidence type="ECO:0000256" key="6">
    <source>
        <dbReference type="ARBA" id="ARBA00034617"/>
    </source>
</evidence>
<evidence type="ECO:0000256" key="4">
    <source>
        <dbReference type="ARBA" id="ARBA00022840"/>
    </source>
</evidence>
<evidence type="ECO:0000256" key="1">
    <source>
        <dbReference type="ARBA" id="ARBA00022741"/>
    </source>
</evidence>
<dbReference type="InterPro" id="IPR014017">
    <property type="entry name" value="DNA_helicase_UvrD-like_C"/>
</dbReference>
<dbReference type="GO" id="GO:0005524">
    <property type="term" value="F:ATP binding"/>
    <property type="evidence" value="ECO:0007669"/>
    <property type="project" value="UniProtKB-UniRule"/>
</dbReference>
<keyword evidence="4 10" id="KW-0067">ATP-binding</keyword>
<dbReference type="PROSITE" id="PS51217">
    <property type="entry name" value="UVRD_HELICASE_CTER"/>
    <property type="match status" value="1"/>
</dbReference>
<dbReference type="PROSITE" id="PS51198">
    <property type="entry name" value="UVRD_HELICASE_ATP_BIND"/>
    <property type="match status" value="1"/>
</dbReference>
<evidence type="ECO:0000256" key="8">
    <source>
        <dbReference type="ARBA" id="ARBA00034923"/>
    </source>
</evidence>
<dbReference type="EC" id="5.6.2.4" evidence="7"/>
<dbReference type="InterPro" id="IPR000212">
    <property type="entry name" value="DNA_helicase_UvrD/REP"/>
</dbReference>
<dbReference type="Pfam" id="PF00580">
    <property type="entry name" value="UvrD-helicase"/>
    <property type="match status" value="2"/>
</dbReference>
<dbReference type="InterPro" id="IPR027417">
    <property type="entry name" value="P-loop_NTPase"/>
</dbReference>
<evidence type="ECO:0000256" key="3">
    <source>
        <dbReference type="ARBA" id="ARBA00022806"/>
    </source>
</evidence>
<reference evidence="13" key="1">
    <citation type="journal article" date="2013" name="Genome Biol.">
        <title>Comparative genomics of the core and accessory genomes of 48 Sinorhizobium strains comprising five genospecies.</title>
        <authorList>
            <person name="Sugawara M."/>
            <person name="Epstein B."/>
            <person name="Badgley B.D."/>
            <person name="Unno T."/>
            <person name="Xu L."/>
            <person name="Reese J."/>
            <person name="Gyaneshwar P."/>
            <person name="Denny R."/>
            <person name="Mudge J."/>
            <person name="Bharti A.K."/>
            <person name="Farmer A.D."/>
            <person name="May G.D."/>
            <person name="Woodward J.E."/>
            <person name="Medigue C."/>
            <person name="Vallenet D."/>
            <person name="Lajus A."/>
            <person name="Rouy Z."/>
            <person name="Martinez-Vaz B."/>
            <person name="Tiffin P."/>
            <person name="Young N.D."/>
            <person name="Sadowsky M.J."/>
        </authorList>
    </citation>
    <scope>NUCLEOTIDE SEQUENCE</scope>
    <source>
        <strain evidence="13">M30</strain>
    </source>
</reference>
<sequence length="614" mass="68916">MTYLDANNWKPSKGVSLEGDALDIARSTNSRSILAGPGAGKTELLAQRANFLLTTGACPHPRRILAVAFKVDAARNLQERVAARCDPNFSARFESLTLHSFAKRLLDQFLEALPKEVRPSPGYRIFSPNRGIWDDFRNSASPPFPSVMNYNDRDLYKLVHSFPSGDLFGNAPDGIRAAWWAYCIGRSTITFEMVMLLALRILETQKTIVSALRQTYSHVFLDEFQDVNDLQYRLIKAAFHGSDAIVTAVGDTNQAIMAWAGALPDIFNRFNVDFAAVPAKLLFNFRSNAVIVNLINSIASLFEADPVMTQAARKEDPVPPDAIEGWVFEDREAEGEYIARFIQEGLGADPARRPDDFVLLARLRVDNIEQRLKPHFVKAGLRLRNESRKVGELEIQDLMKEQAFRFIMAALKMAVGVRDGDPFQICRDTIADLEGHDISTERGNSSSLQAVQGLVNDLGKALIGKCAADISGHEILDLVMPRSRQHQFARAYNEYRGSARLAEVLDAFQLLFDESARQHTEWKDCIDLIEGRGVVKLMTIHKSKGLEFHTVIFVELNDDAFWKSGDDANVFLVALSRARERIKFTFARDSRGFENVQDFLERLEKAGVVFLNKP</sequence>
<dbReference type="AlphaFoldDB" id="A0A6A7ZIW2"/>
<evidence type="ECO:0000256" key="9">
    <source>
        <dbReference type="ARBA" id="ARBA00048988"/>
    </source>
</evidence>
<dbReference type="RefSeq" id="WP_153317911.1">
    <property type="nucleotide sequence ID" value="NZ_WISP01000027.1"/>
</dbReference>
<evidence type="ECO:0000259" key="12">
    <source>
        <dbReference type="PROSITE" id="PS51217"/>
    </source>
</evidence>
<name>A0A6A7ZIW2_RHIML</name>
<dbReference type="SUPFAM" id="SSF52540">
    <property type="entry name" value="P-loop containing nucleoside triphosphate hydrolases"/>
    <property type="match status" value="1"/>
</dbReference>
<protein>
    <recommendedName>
        <fullName evidence="7">DNA 3'-5' helicase</fullName>
        <ecNumber evidence="7">5.6.2.4</ecNumber>
    </recommendedName>
    <alternativeName>
        <fullName evidence="8">DNA 3'-5' helicase II</fullName>
    </alternativeName>
</protein>
<comment type="catalytic activity">
    <reaction evidence="6">
        <text>Couples ATP hydrolysis with the unwinding of duplex DNA by translocating in the 3'-5' direction.</text>
        <dbReference type="EC" id="5.6.2.4"/>
    </reaction>
</comment>
<dbReference type="InterPro" id="IPR014016">
    <property type="entry name" value="UvrD-like_ATP-bd"/>
</dbReference>
<gene>
    <name evidence="13" type="ORF">GHK45_02840</name>
</gene>